<sequence length="85" mass="9261">MWELPGPGIEPVSPALAGGFLTTVPPGKPPDPVFTGNTVEVALRHVGSSRTRARTRVPYIGRRILNHCATREVPVCVFLNDRDQD</sequence>
<organism evidence="1 2">
    <name type="scientific">Eschrichtius robustus</name>
    <name type="common">California gray whale</name>
    <name type="synonym">Eschrichtius gibbosus</name>
    <dbReference type="NCBI Taxonomy" id="9764"/>
    <lineage>
        <taxon>Eukaryota</taxon>
        <taxon>Metazoa</taxon>
        <taxon>Chordata</taxon>
        <taxon>Craniata</taxon>
        <taxon>Vertebrata</taxon>
        <taxon>Euteleostomi</taxon>
        <taxon>Mammalia</taxon>
        <taxon>Eutheria</taxon>
        <taxon>Laurasiatheria</taxon>
        <taxon>Artiodactyla</taxon>
        <taxon>Whippomorpha</taxon>
        <taxon>Cetacea</taxon>
        <taxon>Mysticeti</taxon>
        <taxon>Eschrichtiidae</taxon>
        <taxon>Eschrichtius</taxon>
    </lineage>
</organism>
<accession>A0AB34HJE0</accession>
<evidence type="ECO:0000313" key="1">
    <source>
        <dbReference type="EMBL" id="KAJ8790669.1"/>
    </source>
</evidence>
<dbReference type="AlphaFoldDB" id="A0AB34HJE0"/>
<protein>
    <submittedName>
        <fullName evidence="1">Uncharacterized protein</fullName>
    </submittedName>
</protein>
<dbReference type="EMBL" id="JAIQCJ010001341">
    <property type="protein sequence ID" value="KAJ8790669.1"/>
    <property type="molecule type" value="Genomic_DNA"/>
</dbReference>
<gene>
    <name evidence="1" type="ORF">J1605_021267</name>
</gene>
<keyword evidence="2" id="KW-1185">Reference proteome</keyword>
<evidence type="ECO:0000313" key="2">
    <source>
        <dbReference type="Proteomes" id="UP001159641"/>
    </source>
</evidence>
<proteinExistence type="predicted"/>
<comment type="caution">
    <text evidence="1">The sequence shown here is derived from an EMBL/GenBank/DDBJ whole genome shotgun (WGS) entry which is preliminary data.</text>
</comment>
<name>A0AB34HJE0_ESCRO</name>
<dbReference type="Proteomes" id="UP001159641">
    <property type="component" value="Unassembled WGS sequence"/>
</dbReference>
<reference evidence="1 2" key="1">
    <citation type="submission" date="2022-11" db="EMBL/GenBank/DDBJ databases">
        <title>Whole genome sequence of Eschrichtius robustus ER-17-0199.</title>
        <authorList>
            <person name="Bruniche-Olsen A."/>
            <person name="Black A.N."/>
            <person name="Fields C.J."/>
            <person name="Walden K."/>
            <person name="Dewoody J.A."/>
        </authorList>
    </citation>
    <scope>NUCLEOTIDE SEQUENCE [LARGE SCALE GENOMIC DNA]</scope>
    <source>
        <strain evidence="1">ER-17-0199</strain>
        <tissue evidence="1">Blubber</tissue>
    </source>
</reference>